<name>A0ACC2QRX0_9NEOP</name>
<evidence type="ECO:0000313" key="1">
    <source>
        <dbReference type="EMBL" id="KAJ8724355.1"/>
    </source>
</evidence>
<dbReference type="EMBL" id="CM056784">
    <property type="protein sequence ID" value="KAJ8724355.1"/>
    <property type="molecule type" value="Genomic_DNA"/>
</dbReference>
<protein>
    <submittedName>
        <fullName evidence="1">Uncharacterized protein</fullName>
    </submittedName>
</protein>
<sequence>MNKMLIVLLAVCLVSTHAFVKRDAPPATDLAKQLQDLQAQFLDLTKNLSDQTAAALNPEVIKKNLEDALEAAKQALDKLKPAAAGEAKPAA</sequence>
<gene>
    <name evidence="1" type="ORF">PYW08_015829</name>
</gene>
<proteinExistence type="predicted"/>
<evidence type="ECO:0000313" key="2">
    <source>
        <dbReference type="Proteomes" id="UP001231649"/>
    </source>
</evidence>
<comment type="caution">
    <text evidence="1">The sequence shown here is derived from an EMBL/GenBank/DDBJ whole genome shotgun (WGS) entry which is preliminary data.</text>
</comment>
<reference evidence="1" key="1">
    <citation type="submission" date="2023-03" db="EMBL/GenBank/DDBJ databases">
        <title>Chromosome-level genomes of two armyworms, Mythimna separata and Mythimna loreyi, provide insights into the biosynthesis and reception of sex pheromones.</title>
        <authorList>
            <person name="Zhao H."/>
        </authorList>
    </citation>
    <scope>NUCLEOTIDE SEQUENCE</scope>
    <source>
        <strain evidence="1">BeijingLab</strain>
    </source>
</reference>
<keyword evidence="2" id="KW-1185">Reference proteome</keyword>
<dbReference type="Proteomes" id="UP001231649">
    <property type="component" value="Chromosome 8"/>
</dbReference>
<organism evidence="1 2">
    <name type="scientific">Mythimna loreyi</name>
    <dbReference type="NCBI Taxonomy" id="667449"/>
    <lineage>
        <taxon>Eukaryota</taxon>
        <taxon>Metazoa</taxon>
        <taxon>Ecdysozoa</taxon>
        <taxon>Arthropoda</taxon>
        <taxon>Hexapoda</taxon>
        <taxon>Insecta</taxon>
        <taxon>Pterygota</taxon>
        <taxon>Neoptera</taxon>
        <taxon>Endopterygota</taxon>
        <taxon>Lepidoptera</taxon>
        <taxon>Glossata</taxon>
        <taxon>Ditrysia</taxon>
        <taxon>Noctuoidea</taxon>
        <taxon>Noctuidae</taxon>
        <taxon>Noctuinae</taxon>
        <taxon>Hadenini</taxon>
        <taxon>Mythimna</taxon>
    </lineage>
</organism>
<accession>A0ACC2QRX0</accession>